<evidence type="ECO:0000256" key="6">
    <source>
        <dbReference type="ARBA" id="ARBA00023295"/>
    </source>
</evidence>
<feature type="region of interest" description="Disordered" evidence="9">
    <location>
        <begin position="73"/>
        <end position="100"/>
    </location>
</feature>
<evidence type="ECO:0000256" key="4">
    <source>
        <dbReference type="ARBA" id="ARBA00022801"/>
    </source>
</evidence>
<dbReference type="InParanoid" id="A0A1E7EVX1"/>
<accession>A0A1E7EVX1</accession>
<dbReference type="GO" id="GO:0052861">
    <property type="term" value="F:endo-1,3(4)-beta-glucanase activity"/>
    <property type="evidence" value="ECO:0007669"/>
    <property type="project" value="InterPro"/>
</dbReference>
<dbReference type="Pfam" id="PF17652">
    <property type="entry name" value="Glyco_hydro81C"/>
    <property type="match status" value="1"/>
</dbReference>
<organism evidence="13 14">
    <name type="scientific">Fragilariopsis cylindrus CCMP1102</name>
    <dbReference type="NCBI Taxonomy" id="635003"/>
    <lineage>
        <taxon>Eukaryota</taxon>
        <taxon>Sar</taxon>
        <taxon>Stramenopiles</taxon>
        <taxon>Ochrophyta</taxon>
        <taxon>Bacillariophyta</taxon>
        <taxon>Bacillariophyceae</taxon>
        <taxon>Bacillariophycidae</taxon>
        <taxon>Bacillariales</taxon>
        <taxon>Bacillariaceae</taxon>
        <taxon>Fragilariopsis</taxon>
    </lineage>
</organism>
<evidence type="ECO:0000256" key="9">
    <source>
        <dbReference type="SAM" id="MobiDB-lite"/>
    </source>
</evidence>
<gene>
    <name evidence="13" type="primary">ENG4</name>
    <name evidence="13" type="ORF">FRACYDRAFT_247607</name>
</gene>
<comment type="catalytic activity">
    <reaction evidence="1">
        <text>Hydrolysis of (1-&gt;3)-beta-D-glucosidic linkages in (1-&gt;3)-beta-D-glucans.</text>
        <dbReference type="EC" id="3.2.1.39"/>
    </reaction>
</comment>
<dbReference type="KEGG" id="fcy:FRACYDRAFT_247607"/>
<feature type="domain" description="Glycosyl hydrolase family 81 N-terminal" evidence="11">
    <location>
        <begin position="376"/>
        <end position="555"/>
    </location>
</feature>
<dbReference type="Proteomes" id="UP000095751">
    <property type="component" value="Unassembled WGS sequence"/>
</dbReference>
<keyword evidence="14" id="KW-1185">Reference proteome</keyword>
<dbReference type="AlphaFoldDB" id="A0A1E7EVX1"/>
<proteinExistence type="inferred from homology"/>
<evidence type="ECO:0000256" key="5">
    <source>
        <dbReference type="ARBA" id="ARBA00023277"/>
    </source>
</evidence>
<dbReference type="EMBL" id="KV784373">
    <property type="protein sequence ID" value="OEU09997.1"/>
    <property type="molecule type" value="Genomic_DNA"/>
</dbReference>
<dbReference type="PANTHER" id="PTHR31983">
    <property type="entry name" value="ENDO-1,3(4)-BETA-GLUCANASE 1"/>
    <property type="match status" value="1"/>
</dbReference>
<dbReference type="Pfam" id="PF03639">
    <property type="entry name" value="Glyco_hydro_81"/>
    <property type="match status" value="2"/>
</dbReference>
<evidence type="ECO:0000259" key="12">
    <source>
        <dbReference type="Pfam" id="PF17652"/>
    </source>
</evidence>
<evidence type="ECO:0000256" key="1">
    <source>
        <dbReference type="ARBA" id="ARBA00000382"/>
    </source>
</evidence>
<evidence type="ECO:0000259" key="11">
    <source>
        <dbReference type="Pfam" id="PF03639"/>
    </source>
</evidence>
<dbReference type="OrthoDB" id="4473401at2759"/>
<name>A0A1E7EVX1_9STRA</name>
<keyword evidence="10" id="KW-1133">Transmembrane helix</keyword>
<dbReference type="InterPro" id="IPR040720">
    <property type="entry name" value="GH81_C"/>
</dbReference>
<dbReference type="PROSITE" id="PS52008">
    <property type="entry name" value="GH81"/>
    <property type="match status" value="1"/>
</dbReference>
<evidence type="ECO:0000313" key="14">
    <source>
        <dbReference type="Proteomes" id="UP000095751"/>
    </source>
</evidence>
<feature type="compositionally biased region" description="Low complexity" evidence="9">
    <location>
        <begin position="976"/>
        <end position="992"/>
    </location>
</feature>
<keyword evidence="10" id="KW-0812">Transmembrane</keyword>
<keyword evidence="6" id="KW-0326">Glycosidase</keyword>
<protein>
    <recommendedName>
        <fullName evidence="3">glucan endo-1,3-beta-D-glucosidase</fullName>
        <ecNumber evidence="3">3.2.1.39</ecNumber>
    </recommendedName>
</protein>
<keyword evidence="5" id="KW-0119">Carbohydrate metabolism</keyword>
<keyword evidence="10" id="KW-0472">Membrane</keyword>
<keyword evidence="7" id="KW-0961">Cell wall biogenesis/degradation</keyword>
<feature type="compositionally biased region" description="Low complexity" evidence="9">
    <location>
        <begin position="91"/>
        <end position="100"/>
    </location>
</feature>
<evidence type="ECO:0000256" key="3">
    <source>
        <dbReference type="ARBA" id="ARBA00012780"/>
    </source>
</evidence>
<reference evidence="13 14" key="1">
    <citation type="submission" date="2016-09" db="EMBL/GenBank/DDBJ databases">
        <title>Extensive genetic diversity and differential bi-allelic expression allows diatom success in the polar Southern Ocean.</title>
        <authorList>
            <consortium name="DOE Joint Genome Institute"/>
            <person name="Mock T."/>
            <person name="Otillar R.P."/>
            <person name="Strauss J."/>
            <person name="Dupont C."/>
            <person name="Frickenhaus S."/>
            <person name="Maumus F."/>
            <person name="Mcmullan M."/>
            <person name="Sanges R."/>
            <person name="Schmutz J."/>
            <person name="Toseland A."/>
            <person name="Valas R."/>
            <person name="Veluchamy A."/>
            <person name="Ward B.J."/>
            <person name="Allen A."/>
            <person name="Barry K."/>
            <person name="Falciatore A."/>
            <person name="Ferrante M."/>
            <person name="Fortunato A.E."/>
            <person name="Gloeckner G."/>
            <person name="Gruber A."/>
            <person name="Hipkin R."/>
            <person name="Janech M."/>
            <person name="Kroth P."/>
            <person name="Leese F."/>
            <person name="Lindquist E."/>
            <person name="Lyon B.R."/>
            <person name="Martin J."/>
            <person name="Mayer C."/>
            <person name="Parker M."/>
            <person name="Quesneville H."/>
            <person name="Raymond J."/>
            <person name="Uhlig C."/>
            <person name="Valentin K.U."/>
            <person name="Worden A.Z."/>
            <person name="Armbrust E.V."/>
            <person name="Bowler C."/>
            <person name="Green B."/>
            <person name="Moulton V."/>
            <person name="Van Oosterhout C."/>
            <person name="Grigoriev I."/>
        </authorList>
    </citation>
    <scope>NUCLEOTIDE SEQUENCE [LARGE SCALE GENOMIC DNA]</scope>
    <source>
        <strain evidence="13 14">CCMP1102</strain>
    </source>
</reference>
<evidence type="ECO:0000256" key="10">
    <source>
        <dbReference type="SAM" id="Phobius"/>
    </source>
</evidence>
<evidence type="ECO:0000256" key="7">
    <source>
        <dbReference type="ARBA" id="ARBA00023316"/>
    </source>
</evidence>
<feature type="transmembrane region" description="Helical" evidence="10">
    <location>
        <begin position="108"/>
        <end position="128"/>
    </location>
</feature>
<feature type="domain" description="Glycosyl hydrolase family 81 C-terminal" evidence="12">
    <location>
        <begin position="564"/>
        <end position="932"/>
    </location>
</feature>
<dbReference type="Gene3D" id="2.70.98.30">
    <property type="entry name" value="Golgi alpha-mannosidase II, domain 4"/>
    <property type="match status" value="1"/>
</dbReference>
<dbReference type="InterPro" id="IPR040451">
    <property type="entry name" value="GH81_N"/>
</dbReference>
<evidence type="ECO:0000256" key="2">
    <source>
        <dbReference type="ARBA" id="ARBA00010730"/>
    </source>
</evidence>
<sequence length="1021" mass="112957">MGHEKNDSLTYSQRSPRTRPQFNYFYGSTTSTATSPSMNNTDDADSLVGEELVTTDNEGESTTADEREFFISNDNRKQQQKRRHQSAPEIATATTTTSSSFRGTCASYPILVFLLLAGGVSVLIFLLIPPQPLKVPIQTQKFTMPFPQVDRAEFDDPIDGFLDMDLFHPSLIAGGDGDSAATAAAGVGGDGTSSQSMSFLNPFPTGAFWTNLVVRAPQGDSMSYPIAVYPFAYRWSSSSLRVSYPAGNRVIDIEGHKISDPFTPELTLTTKEEIIRRHVVEYDPLSVTLRFVSSSNSKWATTLVQGSPYVTVSYMKSTPVLKPISIFSDILCPGDEDNDDISDIINEKNGGRRRLDGFGVCSIDESDPKYTTMRGVQFIFKTPEGVSWLMFASEPMNLVFDKITKNTISSAATFSGVIRLAYIPKDDDGIQKTRQSSTGIRRLIYHSDVYPVGGDISYEFHKSTFSSSKKPPTVDAASSSATLTFKFETRSMLSKTVDAKQLLMLALPHHAEVISKSDILSNDDFDVHYECIKGNMTAVVGSSWSFEEPLYDMEFDSPIQTVNDDIRTLILKQVDDDLAQVLPNFSENVYGYGKQVARLAQLAHIADQLEVKTKSDDKGRGNDTIKIDEKESVLTKVKMQLSKYLEAYLSSDVSDSLLFDTNMGGICSTNGLRDKGEDFGNGRYNDHHFHYGYFLFASAVMAKLDPTFIDRFGANVDALFHDIAHSSNGNSRSIVSDTIFFPMSRHKSWFDGHSFATGMFSFGNGKSQESSSEAVNCYYGAYLWSLVRHEHVASDVTDFARLLLSTEIRSTKMYWHMLPSKVQQFNNNTDSVSSTIHPHIYPSEFEENYMVGNVGMLDVAANTWFGNDPLYVHMINVIPITAATRLLMDEDYVKYEYPYLMKGRSSVEMAWRGYTTSIHALIDPNKAWDDARGIISNQLDSALSKSQVLYFISQQPGFNNSIDTTSNKKHVEDSDSNTTNSASSSSSSSSSCESNLSCATLGLTGKCCPTVGGSFLGCCSN</sequence>
<keyword evidence="4" id="KW-0378">Hydrolase</keyword>
<feature type="region of interest" description="Disordered" evidence="9">
    <location>
        <begin position="1"/>
        <end position="46"/>
    </location>
</feature>
<evidence type="ECO:0000313" key="13">
    <source>
        <dbReference type="EMBL" id="OEU09997.1"/>
    </source>
</evidence>
<feature type="domain" description="Glycosyl hydrolase family 81 N-terminal" evidence="11">
    <location>
        <begin position="201"/>
        <end position="330"/>
    </location>
</feature>
<keyword evidence="8" id="KW-0624">Polysaccharide degradation</keyword>
<evidence type="ECO:0000256" key="8">
    <source>
        <dbReference type="ARBA" id="ARBA00023326"/>
    </source>
</evidence>
<dbReference type="InterPro" id="IPR005200">
    <property type="entry name" value="Endo-beta-glucanase"/>
</dbReference>
<feature type="region of interest" description="Disordered" evidence="9">
    <location>
        <begin position="962"/>
        <end position="992"/>
    </location>
</feature>
<dbReference type="PANTHER" id="PTHR31983:SF0">
    <property type="entry name" value="GLUCAN ENDO-1,3-BETA-D-GLUCOSIDASE 2"/>
    <property type="match status" value="1"/>
</dbReference>
<dbReference type="EC" id="3.2.1.39" evidence="3"/>
<comment type="similarity">
    <text evidence="2">Belongs to the glycosyl hydrolase 81 family.</text>
</comment>
<dbReference type="GO" id="GO:0071555">
    <property type="term" value="P:cell wall organization"/>
    <property type="evidence" value="ECO:0007669"/>
    <property type="project" value="UniProtKB-KW"/>
</dbReference>
<feature type="compositionally biased region" description="Polar residues" evidence="9">
    <location>
        <begin position="8"/>
        <end position="41"/>
    </location>
</feature>
<dbReference type="GO" id="GO:0000272">
    <property type="term" value="P:polysaccharide catabolic process"/>
    <property type="evidence" value="ECO:0007669"/>
    <property type="project" value="UniProtKB-KW"/>
</dbReference>
<dbReference type="GO" id="GO:0042973">
    <property type="term" value="F:glucan endo-1,3-beta-D-glucosidase activity"/>
    <property type="evidence" value="ECO:0007669"/>
    <property type="project" value="UniProtKB-EC"/>
</dbReference>